<comment type="caution">
    <text evidence="8">The sequence shown here is derived from an EMBL/GenBank/DDBJ whole genome shotgun (WGS) entry which is preliminary data.</text>
</comment>
<dbReference type="PANTHER" id="PTHR42784:SF1">
    <property type="entry name" value="PYRANOSE 2-OXIDASE"/>
    <property type="match status" value="1"/>
</dbReference>
<evidence type="ECO:0000313" key="8">
    <source>
        <dbReference type="EMBL" id="GAA4430883.1"/>
    </source>
</evidence>
<evidence type="ECO:0000313" key="9">
    <source>
        <dbReference type="Proteomes" id="UP001501508"/>
    </source>
</evidence>
<proteinExistence type="inferred from homology"/>
<evidence type="ECO:0000256" key="5">
    <source>
        <dbReference type="ARBA" id="ARBA00023002"/>
    </source>
</evidence>
<evidence type="ECO:0000256" key="3">
    <source>
        <dbReference type="ARBA" id="ARBA00022630"/>
    </source>
</evidence>
<evidence type="ECO:0000259" key="7">
    <source>
        <dbReference type="Pfam" id="PF05199"/>
    </source>
</evidence>
<dbReference type="Pfam" id="PF00732">
    <property type="entry name" value="GMC_oxred_N"/>
    <property type="match status" value="1"/>
</dbReference>
<dbReference type="SUPFAM" id="SSF54373">
    <property type="entry name" value="FAD-linked reductases, C-terminal domain"/>
    <property type="match status" value="1"/>
</dbReference>
<dbReference type="InterPro" id="IPR000172">
    <property type="entry name" value="GMC_OxRdtase_N"/>
</dbReference>
<dbReference type="PANTHER" id="PTHR42784">
    <property type="entry name" value="PYRANOSE 2-OXIDASE"/>
    <property type="match status" value="1"/>
</dbReference>
<comment type="similarity">
    <text evidence="2">Belongs to the GMC oxidoreductase family.</text>
</comment>
<evidence type="ECO:0000256" key="1">
    <source>
        <dbReference type="ARBA" id="ARBA00001974"/>
    </source>
</evidence>
<feature type="domain" description="Glucose-methanol-choline oxidoreductase N-terminal" evidence="6">
    <location>
        <begin position="116"/>
        <end position="327"/>
    </location>
</feature>
<dbReference type="InterPro" id="IPR051473">
    <property type="entry name" value="P2Ox-like"/>
</dbReference>
<sequence length="576" mass="64910">MNKLDSVHFNINGAAGQTFDAIVIGSGISGGWSAKELCDKGLKTLLLERGRNVEHIKDYPTTNMMPWEFEHREKMPLEITKENPIVSKCYNFKESSAHFFVKDKEHPYVQEKPFDWIRGYQVGGKSLLWARQTQRWSKYDFEGPARDGFAVEWPISYDDLAPWYSHVERFAGIAGNKDGLDVLPDGEFLPPHELNCVERHFSDQVARNYGGKRHVIIGRCAHVTEAKPIHLDQGRAKCQHRVMCERGCPFGGYFSSNASTIPWAMKSGKLTLKPDSVVHSIIYDDKKGKTVGVRVIDAHTLKMTEYFARVIFVNAAAMNTNLILLNSISSRFPNGLGNDSGVLGKYIAFHNYRARISGRYNGYLDKKTDGRRPNGGYIPRFRNVYKQETDFLRGYAAGFSAWRSSGNDSSGWGEDLKKGLHQNKFTDWGVGSHMMGETIPKESNYVRLDPQLKDLHGIPQLSFHVDYDDNDEKMVKDYQEQMTEMFEKAGFTDIRVTDGHGYPGLDIHEMGGVRMGKDPKTSILNGWNQVHAAPNVFVTDGACMTSTSTQNPSLTYMALSARAADYAAKQLKRGEL</sequence>
<reference evidence="9" key="1">
    <citation type="journal article" date="2019" name="Int. J. Syst. Evol. Microbiol.">
        <title>The Global Catalogue of Microorganisms (GCM) 10K type strain sequencing project: providing services to taxonomists for standard genome sequencing and annotation.</title>
        <authorList>
            <consortium name="The Broad Institute Genomics Platform"/>
            <consortium name="The Broad Institute Genome Sequencing Center for Infectious Disease"/>
            <person name="Wu L."/>
            <person name="Ma J."/>
        </authorList>
    </citation>
    <scope>NUCLEOTIDE SEQUENCE [LARGE SCALE GENOMIC DNA]</scope>
    <source>
        <strain evidence="9">JCM 31920</strain>
    </source>
</reference>
<comment type="cofactor">
    <cofactor evidence="1">
        <name>FAD</name>
        <dbReference type="ChEBI" id="CHEBI:57692"/>
    </cofactor>
</comment>
<dbReference type="EMBL" id="BAABEY010000001">
    <property type="protein sequence ID" value="GAA4430883.1"/>
    <property type="molecule type" value="Genomic_DNA"/>
</dbReference>
<dbReference type="RefSeq" id="WP_345026000.1">
    <property type="nucleotide sequence ID" value="NZ_BAABEY010000001.1"/>
</dbReference>
<evidence type="ECO:0000256" key="4">
    <source>
        <dbReference type="ARBA" id="ARBA00022827"/>
    </source>
</evidence>
<dbReference type="Gene3D" id="3.50.50.60">
    <property type="entry name" value="FAD/NAD(P)-binding domain"/>
    <property type="match status" value="2"/>
</dbReference>
<keyword evidence="3" id="KW-0285">Flavoprotein</keyword>
<feature type="domain" description="Glucose-methanol-choline oxidoreductase C-terminal" evidence="7">
    <location>
        <begin position="440"/>
        <end position="559"/>
    </location>
</feature>
<dbReference type="InterPro" id="IPR007867">
    <property type="entry name" value="GMC_OxRtase_C"/>
</dbReference>
<dbReference type="SUPFAM" id="SSF51905">
    <property type="entry name" value="FAD/NAD(P)-binding domain"/>
    <property type="match status" value="1"/>
</dbReference>
<dbReference type="Proteomes" id="UP001501508">
    <property type="component" value="Unassembled WGS sequence"/>
</dbReference>
<name>A0ABP8LKP3_9BACT</name>
<protein>
    <submittedName>
        <fullName evidence="8">GMC family oxidoreductase</fullName>
    </submittedName>
</protein>
<keyword evidence="9" id="KW-1185">Reference proteome</keyword>
<dbReference type="InterPro" id="IPR036188">
    <property type="entry name" value="FAD/NAD-bd_sf"/>
</dbReference>
<accession>A0ABP8LKP3</accession>
<evidence type="ECO:0000256" key="2">
    <source>
        <dbReference type="ARBA" id="ARBA00010790"/>
    </source>
</evidence>
<dbReference type="Pfam" id="PF05199">
    <property type="entry name" value="GMC_oxred_C"/>
    <property type="match status" value="1"/>
</dbReference>
<keyword evidence="4" id="KW-0274">FAD</keyword>
<gene>
    <name evidence="8" type="ORF">GCM10023091_00770</name>
</gene>
<organism evidence="8 9">
    <name type="scientific">Ravibacter arvi</name>
    <dbReference type="NCBI Taxonomy" id="2051041"/>
    <lineage>
        <taxon>Bacteria</taxon>
        <taxon>Pseudomonadati</taxon>
        <taxon>Bacteroidota</taxon>
        <taxon>Cytophagia</taxon>
        <taxon>Cytophagales</taxon>
        <taxon>Spirosomataceae</taxon>
        <taxon>Ravibacter</taxon>
    </lineage>
</organism>
<keyword evidence="5" id="KW-0560">Oxidoreductase</keyword>
<evidence type="ECO:0000259" key="6">
    <source>
        <dbReference type="Pfam" id="PF00732"/>
    </source>
</evidence>